<dbReference type="Gene3D" id="3.40.50.450">
    <property type="match status" value="1"/>
</dbReference>
<dbReference type="NCBIfam" id="NF010181">
    <property type="entry name" value="PRK13660.1"/>
    <property type="match status" value="1"/>
</dbReference>
<dbReference type="PIRSF" id="PIRSF021290">
    <property type="entry name" value="DUF1273"/>
    <property type="match status" value="1"/>
</dbReference>
<dbReference type="SUPFAM" id="SSF102405">
    <property type="entry name" value="MCP/YpsA-like"/>
    <property type="match status" value="1"/>
</dbReference>
<name>A0AA89I6W8_9LACO</name>
<protein>
    <recommendedName>
        <fullName evidence="1">UPF0398 protein FC90_GL000831</fullName>
    </recommendedName>
</protein>
<dbReference type="AlphaFoldDB" id="A0AA89I6W8"/>
<dbReference type="EMBL" id="AYZB01000035">
    <property type="protein sequence ID" value="KRM22232.1"/>
    <property type="molecule type" value="Genomic_DNA"/>
</dbReference>
<sequence>MKIIWEGPDLKRLWVSGYRSYELGIFGDTDVKLKVIKYSLKKQLTQYLDDGLEWLITGGQMGIEQWSLQVATELKAIYPDLKLAMMLPFNDFGQQWNAHNQAQLSQLKATVDFCQPVTNAPYAGPQQLRQYQQFMLKHTDGQLLYYDRDATGKPEYDYHAAQQYQETQAYPINLVDFFELQDLATELAELDEQKF</sequence>
<comment type="caution">
    <text evidence="2">The sequence shown here is derived from an EMBL/GenBank/DDBJ whole genome shotgun (WGS) entry which is preliminary data.</text>
</comment>
<evidence type="ECO:0000256" key="1">
    <source>
        <dbReference type="HAMAP-Rule" id="MF_01575"/>
    </source>
</evidence>
<comment type="similarity">
    <text evidence="1">Belongs to the UPF0398 family.</text>
</comment>
<organism evidence="2 3">
    <name type="scientific">Latilactobacillus graminis DSM 20719</name>
    <dbReference type="NCBI Taxonomy" id="1423752"/>
    <lineage>
        <taxon>Bacteria</taxon>
        <taxon>Bacillati</taxon>
        <taxon>Bacillota</taxon>
        <taxon>Bacilli</taxon>
        <taxon>Lactobacillales</taxon>
        <taxon>Lactobacillaceae</taxon>
        <taxon>Latilactobacillus</taxon>
    </lineage>
</organism>
<dbReference type="Pfam" id="PF06908">
    <property type="entry name" value="YpsA"/>
    <property type="match status" value="1"/>
</dbReference>
<proteinExistence type="inferred from homology"/>
<accession>A0AA89I6W8</accession>
<reference evidence="2 3" key="1">
    <citation type="journal article" date="2015" name="Genome Announc.">
        <title>Expanding the biotechnology potential of lactobacilli through comparative genomics of 213 strains and associated genera.</title>
        <authorList>
            <person name="Sun Z."/>
            <person name="Harris H.M."/>
            <person name="McCann A."/>
            <person name="Guo C."/>
            <person name="Argimon S."/>
            <person name="Zhang W."/>
            <person name="Yang X."/>
            <person name="Jeffery I.B."/>
            <person name="Cooney J.C."/>
            <person name="Kagawa T.F."/>
            <person name="Liu W."/>
            <person name="Song Y."/>
            <person name="Salvetti E."/>
            <person name="Wrobel A."/>
            <person name="Rasinkangas P."/>
            <person name="Parkhill J."/>
            <person name="Rea M.C."/>
            <person name="O'Sullivan O."/>
            <person name="Ritari J."/>
            <person name="Douillard F.P."/>
            <person name="Paul Ross R."/>
            <person name="Yang R."/>
            <person name="Briner A.E."/>
            <person name="Felis G.E."/>
            <person name="de Vos W.M."/>
            <person name="Barrangou R."/>
            <person name="Klaenhammer T.R."/>
            <person name="Caufield P.W."/>
            <person name="Cui Y."/>
            <person name="Zhang H."/>
            <person name="O'Toole P.W."/>
        </authorList>
    </citation>
    <scope>NUCLEOTIDE SEQUENCE [LARGE SCALE GENOMIC DNA]</scope>
    <source>
        <strain evidence="2 3">DSM 20719</strain>
    </source>
</reference>
<dbReference type="HAMAP" id="MF_01575">
    <property type="entry name" value="UPF0398"/>
    <property type="match status" value="1"/>
</dbReference>
<dbReference type="PANTHER" id="PTHR38440">
    <property type="entry name" value="UPF0398 PROTEIN YPSA"/>
    <property type="match status" value="1"/>
</dbReference>
<gene>
    <name evidence="2" type="ORF">FC90_GL000831</name>
</gene>
<dbReference type="PANTHER" id="PTHR38440:SF1">
    <property type="entry name" value="UPF0398 PROTEIN SPR0331"/>
    <property type="match status" value="1"/>
</dbReference>
<dbReference type="Proteomes" id="UP000050823">
    <property type="component" value="Unassembled WGS sequence"/>
</dbReference>
<evidence type="ECO:0000313" key="3">
    <source>
        <dbReference type="Proteomes" id="UP000050823"/>
    </source>
</evidence>
<dbReference type="InterPro" id="IPR010697">
    <property type="entry name" value="YspA"/>
</dbReference>
<evidence type="ECO:0000313" key="2">
    <source>
        <dbReference type="EMBL" id="KRM22232.1"/>
    </source>
</evidence>